<gene>
    <name evidence="1" type="ORF">IC608_04755</name>
</gene>
<evidence type="ECO:0000313" key="2">
    <source>
        <dbReference type="Proteomes" id="UP000654108"/>
    </source>
</evidence>
<proteinExistence type="predicted"/>
<reference evidence="1" key="1">
    <citation type="submission" date="2020-09" db="EMBL/GenBank/DDBJ databases">
        <title>Genome seq and assembly of Devosia sp.</title>
        <authorList>
            <person name="Chhetri G."/>
        </authorList>
    </citation>
    <scope>NUCLEOTIDE SEQUENCE</scope>
    <source>
        <strain evidence="1">PTR5</strain>
    </source>
</reference>
<protein>
    <submittedName>
        <fullName evidence="1">Uncharacterized protein</fullName>
    </submittedName>
</protein>
<sequence length="407" mass="44810">MTSQGRTSVNSFEIGRELTAITLGMDAFERQHGNQGTPLGGDGLVPIYLGGDSVPAKSYADVQGMKDDLSQLSTSVSALAAGPRKTFLEGMLRSLKVVAKMLGGGTPSFEEKVTDLVGAPGGREDAAMIEDARSRVDALLRKSGFVNGSLGERVTAWEQARAIPTEKIETVFRELMAEAKARTDKLIFDTGDYDMVLNPVRDMYYTARCSFNEGKMDLNVDLSFTRAALKHLVCHEVYPGHSTQLLSTKWAVDNGKAPADALLITTDAITGCVQEGIGDQGAHLIDFIEDDDDEIHVELRRVRSAAQNTAAWMLMVEGQPREEVADYLRSVAMGQEAWVQGRLRMAAHPFRGPFILSYWAGNEAVRKVRERVTKEQWPEFLEALYFHSNSPKSLDMFPQTVAERMPA</sequence>
<dbReference type="EMBL" id="JACYFU010000001">
    <property type="protein sequence ID" value="MBD8064784.1"/>
    <property type="molecule type" value="Genomic_DNA"/>
</dbReference>
<dbReference type="Proteomes" id="UP000654108">
    <property type="component" value="Unassembled WGS sequence"/>
</dbReference>
<comment type="caution">
    <text evidence="1">The sequence shown here is derived from an EMBL/GenBank/DDBJ whole genome shotgun (WGS) entry which is preliminary data.</text>
</comment>
<evidence type="ECO:0000313" key="1">
    <source>
        <dbReference type="EMBL" id="MBD8064784.1"/>
    </source>
</evidence>
<keyword evidence="2" id="KW-1185">Reference proteome</keyword>
<dbReference type="AlphaFoldDB" id="A0A927FTC2"/>
<accession>A0A927FTC2</accession>
<name>A0A927FTC2_9HYPH</name>
<organism evidence="1 2">
    <name type="scientific">Devosia oryzisoli</name>
    <dbReference type="NCBI Taxonomy" id="2774138"/>
    <lineage>
        <taxon>Bacteria</taxon>
        <taxon>Pseudomonadati</taxon>
        <taxon>Pseudomonadota</taxon>
        <taxon>Alphaproteobacteria</taxon>
        <taxon>Hyphomicrobiales</taxon>
        <taxon>Devosiaceae</taxon>
        <taxon>Devosia</taxon>
    </lineage>
</organism>